<dbReference type="InterPro" id="IPR037185">
    <property type="entry name" value="EmrE-like"/>
</dbReference>
<evidence type="ECO:0008006" key="3">
    <source>
        <dbReference type="Google" id="ProtNLM"/>
    </source>
</evidence>
<dbReference type="Gene3D" id="1.10.3730.20">
    <property type="match status" value="1"/>
</dbReference>
<sequence length="88" mass="9449">MGVTACLEPVIAAVVAYFGLGETMGWVQVLGRVLIVAAVIMLQLNPAEEENALSGETSRRTVQEKASEKSINLHVNERGEFDVAYCPG</sequence>
<accession>A0A1G7MAT8</accession>
<reference evidence="2" key="1">
    <citation type="submission" date="2016-10" db="EMBL/GenBank/DDBJ databases">
        <authorList>
            <person name="Varghese N."/>
            <person name="Submissions S."/>
        </authorList>
    </citation>
    <scope>NUCLEOTIDE SEQUENCE [LARGE SCALE GENOMIC DNA]</scope>
    <source>
        <strain evidence="2">DSM 23256</strain>
    </source>
</reference>
<keyword evidence="2" id="KW-1185">Reference proteome</keyword>
<dbReference type="EMBL" id="FNBU01000016">
    <property type="protein sequence ID" value="SDF58744.1"/>
    <property type="molecule type" value="Genomic_DNA"/>
</dbReference>
<evidence type="ECO:0000313" key="1">
    <source>
        <dbReference type="EMBL" id="SDF58744.1"/>
    </source>
</evidence>
<dbReference type="OrthoDB" id="9805239at2"/>
<name>A0A1G7MAT8_9FIRM</name>
<dbReference type="SUPFAM" id="SSF103481">
    <property type="entry name" value="Multidrug resistance efflux transporter EmrE"/>
    <property type="match status" value="1"/>
</dbReference>
<organism evidence="1 2">
    <name type="scientific">Sporolituus thermophilus DSM 23256</name>
    <dbReference type="NCBI Taxonomy" id="1123285"/>
    <lineage>
        <taxon>Bacteria</taxon>
        <taxon>Bacillati</taxon>
        <taxon>Bacillota</taxon>
        <taxon>Negativicutes</taxon>
        <taxon>Selenomonadales</taxon>
        <taxon>Sporomusaceae</taxon>
        <taxon>Sporolituus</taxon>
    </lineage>
</organism>
<dbReference type="Proteomes" id="UP000243333">
    <property type="component" value="Unassembled WGS sequence"/>
</dbReference>
<dbReference type="AlphaFoldDB" id="A0A1G7MAT8"/>
<protein>
    <recommendedName>
        <fullName evidence="3">EamA-like transporter family protein</fullName>
    </recommendedName>
</protein>
<dbReference type="STRING" id="1123285.SAMN05660235_02070"/>
<gene>
    <name evidence="1" type="ORF">SAMN05660235_02070</name>
</gene>
<evidence type="ECO:0000313" key="2">
    <source>
        <dbReference type="Proteomes" id="UP000243333"/>
    </source>
</evidence>
<proteinExistence type="predicted"/>